<dbReference type="Gene3D" id="3.30.420.10">
    <property type="entry name" value="Ribonuclease H-like superfamily/Ribonuclease H"/>
    <property type="match status" value="1"/>
</dbReference>
<evidence type="ECO:0000259" key="2">
    <source>
        <dbReference type="Pfam" id="PF00078"/>
    </source>
</evidence>
<comment type="caution">
    <text evidence="4">The sequence shown here is derived from an EMBL/GenBank/DDBJ whole genome shotgun (WGS) entry which is preliminary data.</text>
</comment>
<accession>A0AAV1VP44</accession>
<evidence type="ECO:0000313" key="4">
    <source>
        <dbReference type="EMBL" id="CAK7947968.1"/>
    </source>
</evidence>
<feature type="compositionally biased region" description="Low complexity" evidence="1">
    <location>
        <begin position="71"/>
        <end position="101"/>
    </location>
</feature>
<name>A0AAV1VP44_9STRA</name>
<gene>
    <name evidence="4" type="ORF">PM001_LOCUS33118</name>
</gene>
<evidence type="ECO:0008006" key="6">
    <source>
        <dbReference type="Google" id="ProtNLM"/>
    </source>
</evidence>
<dbReference type="InterPro" id="IPR000477">
    <property type="entry name" value="RT_dom"/>
</dbReference>
<evidence type="ECO:0000259" key="3">
    <source>
        <dbReference type="Pfam" id="PF13456"/>
    </source>
</evidence>
<feature type="domain" description="Reverse transcriptase" evidence="2">
    <location>
        <begin position="624"/>
        <end position="809"/>
    </location>
</feature>
<reference evidence="4" key="1">
    <citation type="submission" date="2024-01" db="EMBL/GenBank/DDBJ databases">
        <authorList>
            <person name="Webb A."/>
        </authorList>
    </citation>
    <scope>NUCLEOTIDE SEQUENCE</scope>
    <source>
        <strain evidence="4">Pm1</strain>
    </source>
</reference>
<feature type="region of interest" description="Disordered" evidence="1">
    <location>
        <begin position="62"/>
        <end position="110"/>
    </location>
</feature>
<proteinExistence type="predicted"/>
<dbReference type="Pfam" id="PF13456">
    <property type="entry name" value="RVT_3"/>
    <property type="match status" value="1"/>
</dbReference>
<dbReference type="GO" id="GO:0004523">
    <property type="term" value="F:RNA-DNA hybrid ribonuclease activity"/>
    <property type="evidence" value="ECO:0007669"/>
    <property type="project" value="InterPro"/>
</dbReference>
<feature type="domain" description="RNase H type-1" evidence="3">
    <location>
        <begin position="219"/>
        <end position="289"/>
    </location>
</feature>
<dbReference type="CDD" id="cd01650">
    <property type="entry name" value="RT_nLTR_like"/>
    <property type="match status" value="1"/>
</dbReference>
<protein>
    <recommendedName>
        <fullName evidence="6">Reverse transcriptase domain-containing protein</fullName>
    </recommendedName>
</protein>
<dbReference type="EMBL" id="CAKLBY020000390">
    <property type="protein sequence ID" value="CAK7947968.1"/>
    <property type="molecule type" value="Genomic_DNA"/>
</dbReference>
<evidence type="ECO:0000313" key="5">
    <source>
        <dbReference type="Proteomes" id="UP001162060"/>
    </source>
</evidence>
<feature type="region of interest" description="Disordered" evidence="1">
    <location>
        <begin position="407"/>
        <end position="431"/>
    </location>
</feature>
<dbReference type="InterPro" id="IPR036397">
    <property type="entry name" value="RNaseH_sf"/>
</dbReference>
<dbReference type="Proteomes" id="UP001162060">
    <property type="component" value="Unassembled WGS sequence"/>
</dbReference>
<organism evidence="4 5">
    <name type="scientific">Peronospora matthiolae</name>
    <dbReference type="NCBI Taxonomy" id="2874970"/>
    <lineage>
        <taxon>Eukaryota</taxon>
        <taxon>Sar</taxon>
        <taxon>Stramenopiles</taxon>
        <taxon>Oomycota</taxon>
        <taxon>Peronosporomycetes</taxon>
        <taxon>Peronosporales</taxon>
        <taxon>Peronosporaceae</taxon>
        <taxon>Peronospora</taxon>
    </lineage>
</organism>
<evidence type="ECO:0000256" key="1">
    <source>
        <dbReference type="SAM" id="MobiDB-lite"/>
    </source>
</evidence>
<dbReference type="AlphaFoldDB" id="A0AAV1VP44"/>
<dbReference type="GO" id="GO:0003676">
    <property type="term" value="F:nucleic acid binding"/>
    <property type="evidence" value="ECO:0007669"/>
    <property type="project" value="InterPro"/>
</dbReference>
<dbReference type="Pfam" id="PF00078">
    <property type="entry name" value="RVT_1"/>
    <property type="match status" value="1"/>
</dbReference>
<dbReference type="PANTHER" id="PTHR19446">
    <property type="entry name" value="REVERSE TRANSCRIPTASES"/>
    <property type="match status" value="1"/>
</dbReference>
<sequence>MWCPSLSRRDVRVAGKRRRLDGLAAVFPDLDDLMADASVEPCYGQVQDEDMDDVVAPAATERPTRWGPLHPAVGAAAITPPTTGARATPTPAARRPLTPAASGTRATRWGPRHGAIGAAAVAHRVTGEPTVPAPAGASPAYAEHHPSLTVHLLQRLLQSPPTHRPRQPQALPVRVRPLMWLQVQRSPSHGFGGSTVRAGRTLDPGGAGAALFDSSGTVSAVHHGATRLLVKGDSNLELAQVRGSFGCTNRRLRRLRGQVRTTLGCLEWNQLRHIDRQANAHADRLANRALDVRRTAVECGPHSGNISSCFTPAPVPSVAPAPILPAATAGDSAVAVVLADPASLAIEAEIAARDGEHDSAASVVQRFAEVLVSKTLDADSWVTSEGYISAIPDRLREVLLPYSIAPVGSTDPQLPPTRPPRRRPPRVTRTQREHRFDEALDDMQATQQATTSNRQAVRKARRRVGRVRASIAQLDLRRDFAKDEAKCVAMILDGASAKTAGVEHPNTCPIDREELYRHFVGTSTAPAPFNYDAAEGHEFRAVLNGFSMDTLGGDCFDGDISMDEVEDQLLRAAEASSPGHDGVGYDVFRRFAPQLVPLLHAAYQFCWLHRMVTVPWKVGVVHLIHKKGDPMQPTNWRPMCLQPAIYKLYSGLLARRLSRWLELNNRLPMAQKGFRAFNGCHEHNFLATTMLDQSRRSHRKLYQVWYDLRNAFGSLPQPLMWQVLRRIGVEPRFINHCQDIYHESSFVVVNSQDGATDPLEDVGVPLADGVRPCTTAYADDIKVFSNSAAGIQSFHVVVKRFLAWTGLAVTINARGNPARDDSVRLELNGDVIVPLTLNESYRYLGVGDGFDHVQHRLQLEPKLKQIKRETVALMQSGLAYALRHLRPLQSQLQGFDCAVKRGLRNLLRLPQSATTEFFYTPTSGSGLGLQSLVEMHQALQVAHVW</sequence>
<dbReference type="InterPro" id="IPR002156">
    <property type="entry name" value="RNaseH_domain"/>
</dbReference>